<dbReference type="NCBIfam" id="NF037995">
    <property type="entry name" value="TRAP_S1"/>
    <property type="match status" value="1"/>
</dbReference>
<dbReference type="Pfam" id="PF03480">
    <property type="entry name" value="DctP"/>
    <property type="match status" value="1"/>
</dbReference>
<dbReference type="Proteomes" id="UP000217785">
    <property type="component" value="Unassembled WGS sequence"/>
</dbReference>
<evidence type="ECO:0000256" key="2">
    <source>
        <dbReference type="SAM" id="SignalP"/>
    </source>
</evidence>
<accession>A0A292YLN1</accession>
<keyword evidence="1 2" id="KW-0732">Signal</keyword>
<evidence type="ECO:0000256" key="1">
    <source>
        <dbReference type="ARBA" id="ARBA00022729"/>
    </source>
</evidence>
<dbReference type="GO" id="GO:0055085">
    <property type="term" value="P:transmembrane transport"/>
    <property type="evidence" value="ECO:0007669"/>
    <property type="project" value="InterPro"/>
</dbReference>
<evidence type="ECO:0000313" key="4">
    <source>
        <dbReference type="Proteomes" id="UP000217785"/>
    </source>
</evidence>
<dbReference type="GO" id="GO:0030246">
    <property type="term" value="F:carbohydrate binding"/>
    <property type="evidence" value="ECO:0007669"/>
    <property type="project" value="TreeGrafter"/>
</dbReference>
<sequence length="348" mass="38169">MKKRIVSAIASISLAMLSITGCSQSASNGSGQKNNTAAPTEEKKQIVLKLGHGTATNSLYHAGSVKFKELVEAKTNGQIKVEVYSDGTIGHDKELIDFMKTGGAVQMGMLGVEPLTTIEPKLKVVNLPYLFTDRETAYKVLDGELGAEMVASLPKKQGLRVLAYFENGFRHLTNSKREILTPEDVKGLKIRTPQSPVSLSIFKALGANPTPMAFGEVFPALEQKVIDGQENPLSLIFSAKFYEVQKHVALTGHMYSPMVLAISEAVWSKLTPEQQKAVQEAANEARDYERKLSAEQEADLVKKIEAAGVKISRPDVSKFKEATKNVHLEFDNEYGADFYEKLMKATSK</sequence>
<evidence type="ECO:0000313" key="3">
    <source>
        <dbReference type="EMBL" id="GAX89821.1"/>
    </source>
</evidence>
<name>A0A292YLN1_9BACL</name>
<reference evidence="4" key="1">
    <citation type="submission" date="2017-07" db="EMBL/GenBank/DDBJ databases">
        <title>Draft genome sequence of Effusibacillus lacus strain skLN1.</title>
        <authorList>
            <person name="Watanabe M."/>
            <person name="Kojima H."/>
            <person name="Fukui M."/>
        </authorList>
    </citation>
    <scope>NUCLEOTIDE SEQUENCE [LARGE SCALE GENOMIC DNA]</scope>
    <source>
        <strain evidence="4">skLN1</strain>
    </source>
</reference>
<comment type="caution">
    <text evidence="3">The sequence shown here is derived from an EMBL/GenBank/DDBJ whole genome shotgun (WGS) entry which is preliminary data.</text>
</comment>
<dbReference type="PIRSF" id="PIRSF006470">
    <property type="entry name" value="DctB"/>
    <property type="match status" value="1"/>
</dbReference>
<dbReference type="GO" id="GO:0030288">
    <property type="term" value="C:outer membrane-bounded periplasmic space"/>
    <property type="evidence" value="ECO:0007669"/>
    <property type="project" value="InterPro"/>
</dbReference>
<dbReference type="NCBIfam" id="TIGR00787">
    <property type="entry name" value="dctP"/>
    <property type="match status" value="1"/>
</dbReference>
<dbReference type="RefSeq" id="WP_165912762.1">
    <property type="nucleotide sequence ID" value="NZ_BDUF01000032.1"/>
</dbReference>
<dbReference type="InterPro" id="IPR038404">
    <property type="entry name" value="TRAP_DctP_sf"/>
</dbReference>
<dbReference type="AlphaFoldDB" id="A0A292YLN1"/>
<proteinExistence type="predicted"/>
<dbReference type="Gene3D" id="3.40.190.170">
    <property type="entry name" value="Bacterial extracellular solute-binding protein, family 7"/>
    <property type="match status" value="1"/>
</dbReference>
<keyword evidence="4" id="KW-1185">Reference proteome</keyword>
<protein>
    <submittedName>
        <fullName evidence="3">C4-dicarboxylate ABC transporter substrate-binding protein</fullName>
    </submittedName>
</protein>
<feature type="chain" id="PRO_5012832784" evidence="2">
    <location>
        <begin position="26"/>
        <end position="348"/>
    </location>
</feature>
<dbReference type="InterPro" id="IPR018389">
    <property type="entry name" value="DctP_fam"/>
</dbReference>
<dbReference type="EMBL" id="BDUF01000032">
    <property type="protein sequence ID" value="GAX89821.1"/>
    <property type="molecule type" value="Genomic_DNA"/>
</dbReference>
<feature type="signal peptide" evidence="2">
    <location>
        <begin position="1"/>
        <end position="25"/>
    </location>
</feature>
<dbReference type="InterPro" id="IPR004682">
    <property type="entry name" value="TRAP_DctP"/>
</dbReference>
<gene>
    <name evidence="3" type="ORF">EFBL_1446</name>
</gene>
<dbReference type="CDD" id="cd13603">
    <property type="entry name" value="PBP2_TRAP_Siap_TeaA_like"/>
    <property type="match status" value="1"/>
</dbReference>
<dbReference type="PROSITE" id="PS51257">
    <property type="entry name" value="PROKAR_LIPOPROTEIN"/>
    <property type="match status" value="1"/>
</dbReference>
<organism evidence="3 4">
    <name type="scientific">Effusibacillus lacus</name>
    <dbReference type="NCBI Taxonomy" id="1348429"/>
    <lineage>
        <taxon>Bacteria</taxon>
        <taxon>Bacillati</taxon>
        <taxon>Bacillota</taxon>
        <taxon>Bacilli</taxon>
        <taxon>Bacillales</taxon>
        <taxon>Alicyclobacillaceae</taxon>
        <taxon>Effusibacillus</taxon>
    </lineage>
</organism>
<dbReference type="PANTHER" id="PTHR33376:SF2">
    <property type="entry name" value="DICARBOXYLATE-BINDING PERIPLASMIC PROTEIN"/>
    <property type="match status" value="1"/>
</dbReference>
<dbReference type="PANTHER" id="PTHR33376">
    <property type="match status" value="1"/>
</dbReference>